<organism evidence="1 2">
    <name type="scientific">Arthrobacter psychrolactophilus</name>
    <dbReference type="NCBI Taxonomy" id="92442"/>
    <lineage>
        <taxon>Bacteria</taxon>
        <taxon>Bacillati</taxon>
        <taxon>Actinomycetota</taxon>
        <taxon>Actinomycetes</taxon>
        <taxon>Micrococcales</taxon>
        <taxon>Micrococcaceae</taxon>
        <taxon>Arthrobacter</taxon>
    </lineage>
</organism>
<dbReference type="Proteomes" id="UP000247980">
    <property type="component" value="Unassembled WGS sequence"/>
</dbReference>
<name>A0A2V5IQK3_9MICC</name>
<sequence>MRITILRGGGLPGIVARTELDTAALPKTAAKAFASEVARANLGECPAPPTANPWPDAQLYELRVEESGPVINVRYTEQSLPESVRLLVAWVDGRPEKVESIET</sequence>
<keyword evidence="2" id="KW-1185">Reference proteome</keyword>
<dbReference type="AlphaFoldDB" id="A0A2V5IQK3"/>
<comment type="caution">
    <text evidence="1">The sequence shown here is derived from an EMBL/GenBank/DDBJ whole genome shotgun (WGS) entry which is preliminary data.</text>
</comment>
<protein>
    <submittedName>
        <fullName evidence="1">Uncharacterized protein</fullName>
    </submittedName>
</protein>
<dbReference type="EMBL" id="QJVC01000005">
    <property type="protein sequence ID" value="PYI38839.1"/>
    <property type="molecule type" value="Genomic_DNA"/>
</dbReference>
<reference evidence="1 2" key="1">
    <citation type="submission" date="2018-05" db="EMBL/GenBank/DDBJ databases">
        <title>Genetic diversity of glacier-inhabiting Cryobacterium bacteria in China and description of Cryobacterium mengkeensis sp. nov. and Arthrobacter glacialis sp. nov.</title>
        <authorList>
            <person name="Liu Q."/>
            <person name="Xin Y.-H."/>
        </authorList>
    </citation>
    <scope>NUCLEOTIDE SEQUENCE [LARGE SCALE GENOMIC DNA]</scope>
    <source>
        <strain evidence="1 2">B7</strain>
    </source>
</reference>
<evidence type="ECO:0000313" key="1">
    <source>
        <dbReference type="EMBL" id="PYI38839.1"/>
    </source>
</evidence>
<evidence type="ECO:0000313" key="2">
    <source>
        <dbReference type="Proteomes" id="UP000247980"/>
    </source>
</evidence>
<accession>A0A2V5IQK3</accession>
<dbReference type="InterPro" id="IPR049457">
    <property type="entry name" value="Emfourin"/>
</dbReference>
<dbReference type="OrthoDB" id="6956709at2"/>
<gene>
    <name evidence="1" type="ORF">CVS30_08400</name>
</gene>
<dbReference type="RefSeq" id="WP_110484876.1">
    <property type="nucleotide sequence ID" value="NZ_QJVC01000005.1"/>
</dbReference>
<proteinExistence type="predicted"/>
<dbReference type="Pfam" id="PF20242">
    <property type="entry name" value="Emfourin"/>
    <property type="match status" value="1"/>
</dbReference>